<dbReference type="Gene3D" id="2.30.30.110">
    <property type="match status" value="1"/>
</dbReference>
<dbReference type="GO" id="GO:0016787">
    <property type="term" value="F:hydrolase activity"/>
    <property type="evidence" value="ECO:0007669"/>
    <property type="project" value="UniProtKB-KW"/>
</dbReference>
<dbReference type="PANTHER" id="PTHR33988">
    <property type="entry name" value="ENDORIBONUCLEASE MAZF-RELATED"/>
    <property type="match status" value="1"/>
</dbReference>
<evidence type="ECO:0000313" key="4">
    <source>
        <dbReference type="Proteomes" id="UP000537326"/>
    </source>
</evidence>
<dbReference type="EC" id="3.1.-.-" evidence="3"/>
<gene>
    <name evidence="3" type="ORF">BKA05_002654</name>
</gene>
<keyword evidence="2" id="KW-1277">Toxin-antitoxin system</keyword>
<name>A0A7Z0C5H0_9ACTN</name>
<dbReference type="SUPFAM" id="SSF50118">
    <property type="entry name" value="Cell growth inhibitor/plasmid maintenance toxic component"/>
    <property type="match status" value="1"/>
</dbReference>
<dbReference type="InterPro" id="IPR003477">
    <property type="entry name" value="PemK-like"/>
</dbReference>
<dbReference type="Pfam" id="PF02452">
    <property type="entry name" value="PemK_toxin"/>
    <property type="match status" value="1"/>
</dbReference>
<keyword evidence="4" id="KW-1185">Reference proteome</keyword>
<evidence type="ECO:0000256" key="2">
    <source>
        <dbReference type="ARBA" id="ARBA00022649"/>
    </source>
</evidence>
<sequence>MRPGSVVWAWLDPSVGREQAGRRPVVVVSSAGHLDTVDTLVIVVPVSRTDRGWPHHVPLSGDGLPAGVAMTEQPRTISRSRLDSPIGVVEDQCLASIRRWLVDWLDLA</sequence>
<dbReference type="GO" id="GO:0004521">
    <property type="term" value="F:RNA endonuclease activity"/>
    <property type="evidence" value="ECO:0007669"/>
    <property type="project" value="TreeGrafter"/>
</dbReference>
<evidence type="ECO:0000313" key="3">
    <source>
        <dbReference type="EMBL" id="NYI11139.1"/>
    </source>
</evidence>
<dbReference type="AlphaFoldDB" id="A0A7Z0C5H0"/>
<dbReference type="GO" id="GO:0003677">
    <property type="term" value="F:DNA binding"/>
    <property type="evidence" value="ECO:0007669"/>
    <property type="project" value="InterPro"/>
</dbReference>
<dbReference type="GO" id="GO:0016075">
    <property type="term" value="P:rRNA catabolic process"/>
    <property type="evidence" value="ECO:0007669"/>
    <property type="project" value="TreeGrafter"/>
</dbReference>
<keyword evidence="3" id="KW-0378">Hydrolase</keyword>
<dbReference type="InterPro" id="IPR011067">
    <property type="entry name" value="Plasmid_toxin/cell-grow_inhib"/>
</dbReference>
<protein>
    <submittedName>
        <fullName evidence="3">mRNA interferase MazF</fullName>
        <ecNumber evidence="3">3.1.-.-</ecNumber>
    </submittedName>
</protein>
<accession>A0A7Z0C5H0</accession>
<comment type="caution">
    <text evidence="3">The sequence shown here is derived from an EMBL/GenBank/DDBJ whole genome shotgun (WGS) entry which is preliminary data.</text>
</comment>
<comment type="similarity">
    <text evidence="1">Belongs to the PemK/MazF family.</text>
</comment>
<reference evidence="3 4" key="1">
    <citation type="submission" date="2020-07" db="EMBL/GenBank/DDBJ databases">
        <title>Sequencing the genomes of 1000 actinobacteria strains.</title>
        <authorList>
            <person name="Klenk H.-P."/>
        </authorList>
    </citation>
    <scope>NUCLEOTIDE SEQUENCE [LARGE SCALE GENOMIC DNA]</scope>
    <source>
        <strain evidence="3 4">DSM 18248</strain>
    </source>
</reference>
<dbReference type="Proteomes" id="UP000537326">
    <property type="component" value="Unassembled WGS sequence"/>
</dbReference>
<evidence type="ECO:0000256" key="1">
    <source>
        <dbReference type="ARBA" id="ARBA00007521"/>
    </source>
</evidence>
<dbReference type="GO" id="GO:0006402">
    <property type="term" value="P:mRNA catabolic process"/>
    <property type="evidence" value="ECO:0007669"/>
    <property type="project" value="TreeGrafter"/>
</dbReference>
<dbReference type="RefSeq" id="WP_246289803.1">
    <property type="nucleotide sequence ID" value="NZ_BAAAPP010000005.1"/>
</dbReference>
<organism evidence="3 4">
    <name type="scientific">Nocardioides marinus</name>
    <dbReference type="NCBI Taxonomy" id="374514"/>
    <lineage>
        <taxon>Bacteria</taxon>
        <taxon>Bacillati</taxon>
        <taxon>Actinomycetota</taxon>
        <taxon>Actinomycetes</taxon>
        <taxon>Propionibacteriales</taxon>
        <taxon>Nocardioidaceae</taxon>
        <taxon>Nocardioides</taxon>
    </lineage>
</organism>
<dbReference type="EMBL" id="JACBZI010000001">
    <property type="protein sequence ID" value="NYI11139.1"/>
    <property type="molecule type" value="Genomic_DNA"/>
</dbReference>
<proteinExistence type="inferred from homology"/>